<dbReference type="Pfam" id="PF00899">
    <property type="entry name" value="ThiF"/>
    <property type="match status" value="1"/>
</dbReference>
<sequence>MSHEHEAQGAALDAEVARWRADFGARHFSDDGRTLRGSIEWNGPEGPATALVEVEPGRSFPFAPPVVRVLDPGADVELTFHMDVAADGHQHGALCLWADEYTFDVAPWRDADELITRVRTWLEDTGAAWPNDDTCDLERYLPNDGRMVLYDGETLKELCRDSVRVAGKGTSVLTITTERGLQRRNRGRRLPARKDRKLCWIGDLGQVDRPIRSWADLRDALGEHSSDVERKIRFGIVQFLLLEYRRGVNSAVLALIVQVVPGTTRLNVTAAEAADISRTSRMLRGGPASPALAERSVVIIGVGAVGSYIADLLFRSGIRKLTVIDFERIRPGNIVRHLTDNLTVGMYKVHAVRSRLALRGLDASQVNPVIERISTLDEAYRIFQGHDVVVDATGSDRTTSLLTWMATATDMPLISVCLQRQGALARVDRYPLRSEETHLPAVHDTSSDPVLREPGCGQPVSPTPPSAVVCAAELATRVVLDELQDVPSLPSTLVDVRVPQDDPPYDRLGLATSRSQDAT</sequence>
<evidence type="ECO:0000313" key="3">
    <source>
        <dbReference type="EMBL" id="TDP98156.1"/>
    </source>
</evidence>
<gene>
    <name evidence="3" type="ORF">EV186_1031136</name>
</gene>
<evidence type="ECO:0000259" key="2">
    <source>
        <dbReference type="Pfam" id="PF00899"/>
    </source>
</evidence>
<dbReference type="Gene3D" id="3.40.50.720">
    <property type="entry name" value="NAD(P)-binding Rossmann-like Domain"/>
    <property type="match status" value="1"/>
</dbReference>
<dbReference type="PANTHER" id="PTHR43267:SF1">
    <property type="entry name" value="TRNA THREONYLCARBAMOYLADENOSINE DEHYDRATASE"/>
    <property type="match status" value="1"/>
</dbReference>
<name>A0A4R6SGB2_LABRH</name>
<proteinExistence type="predicted"/>
<feature type="domain" description="THIF-type NAD/FAD binding fold" evidence="2">
    <location>
        <begin position="291"/>
        <end position="427"/>
    </location>
</feature>
<dbReference type="SUPFAM" id="SSF69572">
    <property type="entry name" value="Activating enzymes of the ubiquitin-like proteins"/>
    <property type="match status" value="1"/>
</dbReference>
<dbReference type="InterPro" id="IPR045886">
    <property type="entry name" value="ThiF/MoeB/HesA"/>
</dbReference>
<dbReference type="InterPro" id="IPR035985">
    <property type="entry name" value="Ubiquitin-activating_enz"/>
</dbReference>
<evidence type="ECO:0000256" key="1">
    <source>
        <dbReference type="SAM" id="MobiDB-lite"/>
    </source>
</evidence>
<organism evidence="3 4">
    <name type="scientific">Labedaea rhizosphaerae</name>
    <dbReference type="NCBI Taxonomy" id="598644"/>
    <lineage>
        <taxon>Bacteria</taxon>
        <taxon>Bacillati</taxon>
        <taxon>Actinomycetota</taxon>
        <taxon>Actinomycetes</taxon>
        <taxon>Pseudonocardiales</taxon>
        <taxon>Pseudonocardiaceae</taxon>
        <taxon>Labedaea</taxon>
    </lineage>
</organism>
<dbReference type="AlphaFoldDB" id="A0A4R6SGB2"/>
<reference evidence="3 4" key="1">
    <citation type="submission" date="2019-03" db="EMBL/GenBank/DDBJ databases">
        <title>Genomic Encyclopedia of Type Strains, Phase IV (KMG-IV): sequencing the most valuable type-strain genomes for metagenomic binning, comparative biology and taxonomic classification.</title>
        <authorList>
            <person name="Goeker M."/>
        </authorList>
    </citation>
    <scope>NUCLEOTIDE SEQUENCE [LARGE SCALE GENOMIC DNA]</scope>
    <source>
        <strain evidence="3 4">DSM 45361</strain>
    </source>
</reference>
<feature type="region of interest" description="Disordered" evidence="1">
    <location>
        <begin position="494"/>
        <end position="519"/>
    </location>
</feature>
<dbReference type="EMBL" id="SNXZ01000003">
    <property type="protein sequence ID" value="TDP98156.1"/>
    <property type="molecule type" value="Genomic_DNA"/>
</dbReference>
<dbReference type="GO" id="GO:0008641">
    <property type="term" value="F:ubiquitin-like modifier activating enzyme activity"/>
    <property type="evidence" value="ECO:0007669"/>
    <property type="project" value="InterPro"/>
</dbReference>
<keyword evidence="4" id="KW-1185">Reference proteome</keyword>
<dbReference type="InterPro" id="IPR000594">
    <property type="entry name" value="ThiF_NAD_FAD-bd"/>
</dbReference>
<feature type="region of interest" description="Disordered" evidence="1">
    <location>
        <begin position="440"/>
        <end position="464"/>
    </location>
</feature>
<dbReference type="RefSeq" id="WP_133851248.1">
    <property type="nucleotide sequence ID" value="NZ_SNXZ01000003.1"/>
</dbReference>
<dbReference type="GO" id="GO:0061503">
    <property type="term" value="F:tRNA threonylcarbamoyladenosine dehydratase"/>
    <property type="evidence" value="ECO:0007669"/>
    <property type="project" value="TreeGrafter"/>
</dbReference>
<dbReference type="GO" id="GO:0061504">
    <property type="term" value="P:cyclic threonylcarbamoyladenosine biosynthetic process"/>
    <property type="evidence" value="ECO:0007669"/>
    <property type="project" value="TreeGrafter"/>
</dbReference>
<dbReference type="CDD" id="cd01483">
    <property type="entry name" value="E1_enzyme_family"/>
    <property type="match status" value="1"/>
</dbReference>
<accession>A0A4R6SGB2</accession>
<dbReference type="PANTHER" id="PTHR43267">
    <property type="entry name" value="TRNA THREONYLCARBAMOYLADENOSINE DEHYDRATASE"/>
    <property type="match status" value="1"/>
</dbReference>
<dbReference type="OrthoDB" id="6377837at2"/>
<dbReference type="Proteomes" id="UP000295444">
    <property type="component" value="Unassembled WGS sequence"/>
</dbReference>
<comment type="caution">
    <text evidence="3">The sequence shown here is derived from an EMBL/GenBank/DDBJ whole genome shotgun (WGS) entry which is preliminary data.</text>
</comment>
<evidence type="ECO:0000313" key="4">
    <source>
        <dbReference type="Proteomes" id="UP000295444"/>
    </source>
</evidence>
<protein>
    <submittedName>
        <fullName evidence="3">ThiF family protein</fullName>
    </submittedName>
</protein>